<keyword evidence="4" id="KW-1185">Reference proteome</keyword>
<dbReference type="EMBL" id="LLZU01000014">
    <property type="protein sequence ID" value="KRV49155.1"/>
    <property type="molecule type" value="Genomic_DNA"/>
</dbReference>
<sequence>MNAASRHQPEQHERAEREELARLMPAPARPGLTPDRRRLLKDHFMNEIDVHTLAAAPRRRFRRRLVLVLVPTAAACALALTVGHDGVENIARLTGIRATADPGSSVAAGPAASPAAVQLLNRIALTAAEQPSTNVRDSQYTYVKIAGFTTALDGDTGVTERTDEVMEQWTSVDGSGRTLKRQASDDWWLDAPGAGTLSTPTYRLLASLPTDPSALLKAIYEEADLNHGAGTDSTLGADQGAFVAIGDMLRHSAAPPATSAALYRAAARIPGVTTLPDAVDAAGRHGVAVARTHDGERQEWIFDENSLRFLGTRTVLVKDSAWGKAGTTVESVALTATGIVDEPGHTPRSGT</sequence>
<feature type="region of interest" description="Disordered" evidence="1">
    <location>
        <begin position="1"/>
        <end position="34"/>
    </location>
</feature>
<dbReference type="Proteomes" id="UP000050867">
    <property type="component" value="Unassembled WGS sequence"/>
</dbReference>
<dbReference type="eggNOG" id="ENOG5030HZE">
    <property type="taxonomic scope" value="Bacteria"/>
</dbReference>
<dbReference type="InterPro" id="IPR047789">
    <property type="entry name" value="CU044_5270-like"/>
</dbReference>
<organism evidence="3 4">
    <name type="scientific">Wenjunlia vitaminophila</name>
    <name type="common">Streptomyces vitaminophilus</name>
    <dbReference type="NCBI Taxonomy" id="76728"/>
    <lineage>
        <taxon>Bacteria</taxon>
        <taxon>Bacillati</taxon>
        <taxon>Actinomycetota</taxon>
        <taxon>Actinomycetes</taxon>
        <taxon>Kitasatosporales</taxon>
        <taxon>Streptomycetaceae</taxon>
        <taxon>Wenjunlia</taxon>
    </lineage>
</organism>
<proteinExistence type="predicted"/>
<name>A0A0T6LST6_WENVI</name>
<evidence type="ECO:0008006" key="5">
    <source>
        <dbReference type="Google" id="ProtNLM"/>
    </source>
</evidence>
<reference evidence="3 4" key="1">
    <citation type="submission" date="2015-10" db="EMBL/GenBank/DDBJ databases">
        <title>Draft genome sequence of pyrrolomycin-producing Streptomyces vitaminophilus.</title>
        <authorList>
            <person name="Graham D.E."/>
            <person name="Mahan K.M."/>
            <person name="Klingeman D.M."/>
            <person name="Hettich R.L."/>
            <person name="Parry R.J."/>
        </authorList>
    </citation>
    <scope>NUCLEOTIDE SEQUENCE [LARGE SCALE GENOMIC DNA]</scope>
    <source>
        <strain evidence="3 4">ATCC 31673</strain>
    </source>
</reference>
<keyword evidence="2" id="KW-0812">Transmembrane</keyword>
<dbReference type="RefSeq" id="WP_018385938.1">
    <property type="nucleotide sequence ID" value="NZ_LLZU01000014.1"/>
</dbReference>
<evidence type="ECO:0000256" key="2">
    <source>
        <dbReference type="SAM" id="Phobius"/>
    </source>
</evidence>
<dbReference type="AlphaFoldDB" id="A0A0T6LST6"/>
<accession>A0A0T6LST6</accession>
<dbReference type="OrthoDB" id="3387554at2"/>
<dbReference type="NCBIfam" id="NF038083">
    <property type="entry name" value="CU044_5270_fam"/>
    <property type="match status" value="1"/>
</dbReference>
<evidence type="ECO:0000313" key="4">
    <source>
        <dbReference type="Proteomes" id="UP000050867"/>
    </source>
</evidence>
<protein>
    <recommendedName>
        <fullName evidence="5">CU044_5270 family protein</fullName>
    </recommendedName>
</protein>
<keyword evidence="2" id="KW-1133">Transmembrane helix</keyword>
<feature type="transmembrane region" description="Helical" evidence="2">
    <location>
        <begin position="65"/>
        <end position="83"/>
    </location>
</feature>
<feature type="compositionally biased region" description="Basic and acidic residues" evidence="1">
    <location>
        <begin position="7"/>
        <end position="21"/>
    </location>
</feature>
<gene>
    <name evidence="3" type="ORF">AQ490_21340</name>
</gene>
<evidence type="ECO:0000256" key="1">
    <source>
        <dbReference type="SAM" id="MobiDB-lite"/>
    </source>
</evidence>
<dbReference type="STRING" id="76728.AQ490_21340"/>
<keyword evidence="2" id="KW-0472">Membrane</keyword>
<comment type="caution">
    <text evidence="3">The sequence shown here is derived from an EMBL/GenBank/DDBJ whole genome shotgun (WGS) entry which is preliminary data.</text>
</comment>
<evidence type="ECO:0000313" key="3">
    <source>
        <dbReference type="EMBL" id="KRV49155.1"/>
    </source>
</evidence>